<keyword evidence="1" id="KW-0472">Membrane</keyword>
<comment type="caution">
    <text evidence="2">The sequence shown here is derived from an EMBL/GenBank/DDBJ whole genome shotgun (WGS) entry which is preliminary data.</text>
</comment>
<gene>
    <name evidence="2" type="ORF">HAPAU_38770</name>
</gene>
<dbReference type="PATRIC" id="fig|1008153.3.peg.4143"/>
<keyword evidence="3" id="KW-1185">Reference proteome</keyword>
<name>A0A151A7W8_9EURY</name>
<organism evidence="2 3">
    <name type="scientific">Halalkalicoccus paucihalophilus</name>
    <dbReference type="NCBI Taxonomy" id="1008153"/>
    <lineage>
        <taxon>Archaea</taxon>
        <taxon>Methanobacteriati</taxon>
        <taxon>Methanobacteriota</taxon>
        <taxon>Stenosarchaea group</taxon>
        <taxon>Halobacteria</taxon>
        <taxon>Halobacteriales</taxon>
        <taxon>Halococcaceae</taxon>
        <taxon>Halalkalicoccus</taxon>
    </lineage>
</organism>
<keyword evidence="1" id="KW-0812">Transmembrane</keyword>
<protein>
    <recommendedName>
        <fullName evidence="4">DoxX</fullName>
    </recommendedName>
</protein>
<evidence type="ECO:0008006" key="4">
    <source>
        <dbReference type="Google" id="ProtNLM"/>
    </source>
</evidence>
<dbReference type="EMBL" id="LTAZ01000017">
    <property type="protein sequence ID" value="KYH23798.1"/>
    <property type="molecule type" value="Genomic_DNA"/>
</dbReference>
<accession>A0A151A7W8</accession>
<reference evidence="2 3" key="1">
    <citation type="submission" date="2016-02" db="EMBL/GenBank/DDBJ databases">
        <title>Genome sequence of Halalkalicoccus paucihalophilus DSM 24557.</title>
        <authorList>
            <person name="Poehlein A."/>
            <person name="Daniel R."/>
        </authorList>
    </citation>
    <scope>NUCLEOTIDE SEQUENCE [LARGE SCALE GENOMIC DNA]</scope>
    <source>
        <strain evidence="2 3">DSM 24557</strain>
    </source>
</reference>
<dbReference type="AlphaFoldDB" id="A0A151A7W8"/>
<feature type="transmembrane region" description="Helical" evidence="1">
    <location>
        <begin position="48"/>
        <end position="69"/>
    </location>
</feature>
<proteinExistence type="predicted"/>
<feature type="transmembrane region" description="Helical" evidence="1">
    <location>
        <begin position="89"/>
        <end position="113"/>
    </location>
</feature>
<sequence>MAVYQSPSLELHLTMSADVKSDQPTDAEIPFAASIQNKLQDMDRALESWLAAHGVTFLRYALAMVFFWFGIVKPFGVSPANPVVETGIFFLPFDIFFPVLGWWEAAVGVGLLFKRTIRFAVYLMVFQMLGTMIPLFSAPGMTFSQFPFVPTAIGAYIIKNWVLLSSGLVVLAKVDLEDDQ</sequence>
<feature type="transmembrane region" description="Helical" evidence="1">
    <location>
        <begin position="153"/>
        <end position="172"/>
    </location>
</feature>
<feature type="transmembrane region" description="Helical" evidence="1">
    <location>
        <begin position="120"/>
        <end position="141"/>
    </location>
</feature>
<keyword evidence="1" id="KW-1133">Transmembrane helix</keyword>
<evidence type="ECO:0000313" key="3">
    <source>
        <dbReference type="Proteomes" id="UP000075321"/>
    </source>
</evidence>
<dbReference type="Proteomes" id="UP000075321">
    <property type="component" value="Unassembled WGS sequence"/>
</dbReference>
<evidence type="ECO:0000256" key="1">
    <source>
        <dbReference type="SAM" id="Phobius"/>
    </source>
</evidence>
<evidence type="ECO:0000313" key="2">
    <source>
        <dbReference type="EMBL" id="KYH23798.1"/>
    </source>
</evidence>